<protein>
    <recommendedName>
        <fullName evidence="3">Maltose/galactoside acetyltransferase domain-containing protein</fullName>
    </recommendedName>
</protein>
<dbReference type="Proteomes" id="UP000800036">
    <property type="component" value="Unassembled WGS sequence"/>
</dbReference>
<dbReference type="Gene3D" id="2.160.10.10">
    <property type="entry name" value="Hexapeptide repeat proteins"/>
    <property type="match status" value="1"/>
</dbReference>
<feature type="domain" description="Maltose/galactoside acetyltransferase" evidence="3">
    <location>
        <begin position="27"/>
        <end position="74"/>
    </location>
</feature>
<dbReference type="SMART" id="SM01266">
    <property type="entry name" value="Mac"/>
    <property type="match status" value="1"/>
</dbReference>
<proteinExistence type="inferred from homology"/>
<accession>A0A6A5VH20</accession>
<dbReference type="InterPro" id="IPR024688">
    <property type="entry name" value="Mac_dom"/>
</dbReference>
<dbReference type="GO" id="GO:0016407">
    <property type="term" value="F:acetyltransferase activity"/>
    <property type="evidence" value="ECO:0007669"/>
    <property type="project" value="InterPro"/>
</dbReference>
<dbReference type="Pfam" id="PF12464">
    <property type="entry name" value="Mac"/>
    <property type="match status" value="1"/>
</dbReference>
<sequence length="74" mass="8669">MSSTPSIPLYKTSVTELKTTLSGIEEYQKMLRGELYFSFGPEMTWARRRCTIACRKYNAAEDPARREQVAMWRE</sequence>
<keyword evidence="2" id="KW-0808">Transferase</keyword>
<keyword evidence="5" id="KW-1185">Reference proteome</keyword>
<evidence type="ECO:0000256" key="1">
    <source>
        <dbReference type="ARBA" id="ARBA00007274"/>
    </source>
</evidence>
<evidence type="ECO:0000256" key="2">
    <source>
        <dbReference type="ARBA" id="ARBA00022679"/>
    </source>
</evidence>
<dbReference type="AlphaFoldDB" id="A0A6A5VH20"/>
<evidence type="ECO:0000313" key="4">
    <source>
        <dbReference type="EMBL" id="KAF1976471.1"/>
    </source>
</evidence>
<gene>
    <name evidence="4" type="ORF">BU23DRAFT_27649</name>
</gene>
<evidence type="ECO:0000313" key="5">
    <source>
        <dbReference type="Proteomes" id="UP000800036"/>
    </source>
</evidence>
<dbReference type="OrthoDB" id="25818at2759"/>
<dbReference type="EMBL" id="ML976666">
    <property type="protein sequence ID" value="KAF1976471.1"/>
    <property type="molecule type" value="Genomic_DNA"/>
</dbReference>
<reference evidence="4" key="1">
    <citation type="journal article" date="2020" name="Stud. Mycol.">
        <title>101 Dothideomycetes genomes: a test case for predicting lifestyles and emergence of pathogens.</title>
        <authorList>
            <person name="Haridas S."/>
            <person name="Albert R."/>
            <person name="Binder M."/>
            <person name="Bloem J."/>
            <person name="Labutti K."/>
            <person name="Salamov A."/>
            <person name="Andreopoulos B."/>
            <person name="Baker S."/>
            <person name="Barry K."/>
            <person name="Bills G."/>
            <person name="Bluhm B."/>
            <person name="Cannon C."/>
            <person name="Castanera R."/>
            <person name="Culley D."/>
            <person name="Daum C."/>
            <person name="Ezra D."/>
            <person name="Gonzalez J."/>
            <person name="Henrissat B."/>
            <person name="Kuo A."/>
            <person name="Liang C."/>
            <person name="Lipzen A."/>
            <person name="Lutzoni F."/>
            <person name="Magnuson J."/>
            <person name="Mondo S."/>
            <person name="Nolan M."/>
            <person name="Ohm R."/>
            <person name="Pangilinan J."/>
            <person name="Park H.-J."/>
            <person name="Ramirez L."/>
            <person name="Alfaro M."/>
            <person name="Sun H."/>
            <person name="Tritt A."/>
            <person name="Yoshinaga Y."/>
            <person name="Zwiers L.-H."/>
            <person name="Turgeon B."/>
            <person name="Goodwin S."/>
            <person name="Spatafora J."/>
            <person name="Crous P."/>
            <person name="Grigoriev I."/>
        </authorList>
    </citation>
    <scope>NUCLEOTIDE SEQUENCE</scope>
    <source>
        <strain evidence="4">CBS 107.79</strain>
    </source>
</reference>
<organism evidence="4 5">
    <name type="scientific">Bimuria novae-zelandiae CBS 107.79</name>
    <dbReference type="NCBI Taxonomy" id="1447943"/>
    <lineage>
        <taxon>Eukaryota</taxon>
        <taxon>Fungi</taxon>
        <taxon>Dikarya</taxon>
        <taxon>Ascomycota</taxon>
        <taxon>Pezizomycotina</taxon>
        <taxon>Dothideomycetes</taxon>
        <taxon>Pleosporomycetidae</taxon>
        <taxon>Pleosporales</taxon>
        <taxon>Massarineae</taxon>
        <taxon>Didymosphaeriaceae</taxon>
        <taxon>Bimuria</taxon>
    </lineage>
</organism>
<evidence type="ECO:0000259" key="3">
    <source>
        <dbReference type="SMART" id="SM01266"/>
    </source>
</evidence>
<comment type="similarity">
    <text evidence="1">Belongs to the transferase hexapeptide repeat family.</text>
</comment>
<name>A0A6A5VH20_9PLEO</name>